<comment type="caution">
    <text evidence="1">The sequence shown here is derived from an EMBL/GenBank/DDBJ whole genome shotgun (WGS) entry which is preliminary data.</text>
</comment>
<evidence type="ECO:0000313" key="2">
    <source>
        <dbReference type="Proteomes" id="UP000003120"/>
    </source>
</evidence>
<evidence type="ECO:0000313" key="1">
    <source>
        <dbReference type="EMBL" id="EJU18631.1"/>
    </source>
</evidence>
<accession>A0AAN3VX56</accession>
<protein>
    <submittedName>
        <fullName evidence="1">Uncharacterized protein</fullName>
    </submittedName>
</protein>
<organism evidence="1 2">
    <name type="scientific">Fusobacterium necrophorum subsp. funduliforme Fnf 1007</name>
    <dbReference type="NCBI Taxonomy" id="1161424"/>
    <lineage>
        <taxon>Bacteria</taxon>
        <taxon>Fusobacteriati</taxon>
        <taxon>Fusobacteriota</taxon>
        <taxon>Fusobacteriia</taxon>
        <taxon>Fusobacteriales</taxon>
        <taxon>Fusobacteriaceae</taxon>
        <taxon>Fusobacterium</taxon>
    </lineage>
</organism>
<dbReference type="EMBL" id="ALKK01000017">
    <property type="protein sequence ID" value="EJU18631.1"/>
    <property type="molecule type" value="Genomic_DNA"/>
</dbReference>
<proteinExistence type="predicted"/>
<name>A0AAN3VX56_9FUSO</name>
<dbReference type="RefSeq" id="WP_005960520.1">
    <property type="nucleotide sequence ID" value="NZ_ALKK01000017.1"/>
</dbReference>
<dbReference type="AlphaFoldDB" id="A0AAN3VX56"/>
<gene>
    <name evidence="1" type="ORF">HMPREF1127_2127</name>
</gene>
<dbReference type="Proteomes" id="UP000003120">
    <property type="component" value="Unassembled WGS sequence"/>
</dbReference>
<sequence length="226" mass="26865">MNDIMTAFQNEIQKHSQKSTFDFKSYEVSEVDIATVSEQENIFFNSFRKYRKNMYSMCEALSVIETTLKATNSFMAWYEAAGLSKDMVSVMLKRWNLFKSFEDYKDKIFSLSDQAIKFLTHKDVLYDDALAILQGDITKAQDIKQILEPVMENNSLEFKKTGQKYFNFKKVQKIEKRLKKIPDEEIDDFKAELKEYIKELQELLKYRRYDMSKTDDENQHTIDEML</sequence>
<reference evidence="1 2" key="1">
    <citation type="submission" date="2012-07" db="EMBL/GenBank/DDBJ databases">
        <authorList>
            <person name="Durkin A.S."/>
            <person name="McCorrison J."/>
            <person name="Torralba M."/>
            <person name="Gillis M."/>
            <person name="Methe B."/>
            <person name="Sutton G."/>
            <person name="Nelson K.E."/>
        </authorList>
    </citation>
    <scope>NUCLEOTIDE SEQUENCE [LARGE SCALE GENOMIC DNA]</scope>
    <source>
        <strain evidence="1 2">Fnf 1007</strain>
    </source>
</reference>